<dbReference type="InterPro" id="IPR031165">
    <property type="entry name" value="GNAT_YJDJ"/>
</dbReference>
<dbReference type="InterPro" id="IPR016181">
    <property type="entry name" value="Acyl_CoA_acyltransferase"/>
</dbReference>
<dbReference type="GO" id="GO:0016740">
    <property type="term" value="F:transferase activity"/>
    <property type="evidence" value="ECO:0007669"/>
    <property type="project" value="UniProtKB-KW"/>
</dbReference>
<dbReference type="STRING" id="1136941.ACH46_11095"/>
<sequence>MTEADRTSVVRNDAEGRYDIFVNDELAGFTVFIDRGPQRIFPHTELDDRFAGRGLSSILVHDALEDTRAAGQRVVAVCPLVARYVSKHDEVSDIVDPVTPEILDFLKSH</sequence>
<dbReference type="PATRIC" id="fig|1136941.3.peg.2265"/>
<name>A0A0N9N3N3_9ACTN</name>
<keyword evidence="3" id="KW-1185">Reference proteome</keyword>
<dbReference type="AlphaFoldDB" id="A0A0N9N3N3"/>
<gene>
    <name evidence="2" type="ORF">ACH46_11095</name>
</gene>
<reference evidence="3" key="1">
    <citation type="submission" date="2015-06" db="EMBL/GenBank/DDBJ databases">
        <title>Complete genome sequence and metabolic analysis of phthalate degradation pathway in Gordonia sp. QH-11.</title>
        <authorList>
            <person name="Jin D."/>
            <person name="Kong X."/>
            <person name="Bai Z."/>
        </authorList>
    </citation>
    <scope>NUCLEOTIDE SEQUENCE [LARGE SCALE GENOMIC DNA]</scope>
    <source>
        <strain evidence="3">QH-11</strain>
    </source>
</reference>
<dbReference type="RefSeq" id="WP_062392945.1">
    <property type="nucleotide sequence ID" value="NZ_CP011853.1"/>
</dbReference>
<evidence type="ECO:0000313" key="2">
    <source>
        <dbReference type="EMBL" id="ALG84942.1"/>
    </source>
</evidence>
<dbReference type="OrthoDB" id="5405911at2"/>
<dbReference type="EMBL" id="CP011853">
    <property type="protein sequence ID" value="ALG84942.1"/>
    <property type="molecule type" value="Genomic_DNA"/>
</dbReference>
<dbReference type="Pfam" id="PF14542">
    <property type="entry name" value="Acetyltransf_CG"/>
    <property type="match status" value="1"/>
</dbReference>
<proteinExistence type="predicted"/>
<keyword evidence="2" id="KW-0808">Transferase</keyword>
<organism evidence="2 3">
    <name type="scientific">Gordonia phthalatica</name>
    <dbReference type="NCBI Taxonomy" id="1136941"/>
    <lineage>
        <taxon>Bacteria</taxon>
        <taxon>Bacillati</taxon>
        <taxon>Actinomycetota</taxon>
        <taxon>Actinomycetes</taxon>
        <taxon>Mycobacteriales</taxon>
        <taxon>Gordoniaceae</taxon>
        <taxon>Gordonia</taxon>
    </lineage>
</organism>
<dbReference type="PROSITE" id="PS51729">
    <property type="entry name" value="GNAT_YJDJ"/>
    <property type="match status" value="1"/>
</dbReference>
<accession>A0A0N9N3N3</accession>
<dbReference type="Proteomes" id="UP000063789">
    <property type="component" value="Chromosome"/>
</dbReference>
<dbReference type="KEGG" id="goq:ACH46_11095"/>
<dbReference type="Gene3D" id="3.40.630.30">
    <property type="match status" value="1"/>
</dbReference>
<protein>
    <submittedName>
        <fullName evidence="2">GNAT family acetyltransferase</fullName>
    </submittedName>
</protein>
<evidence type="ECO:0000259" key="1">
    <source>
        <dbReference type="PROSITE" id="PS51729"/>
    </source>
</evidence>
<evidence type="ECO:0000313" key="3">
    <source>
        <dbReference type="Proteomes" id="UP000063789"/>
    </source>
</evidence>
<feature type="domain" description="N-acetyltransferase" evidence="1">
    <location>
        <begin position="10"/>
        <end position="96"/>
    </location>
</feature>
<reference evidence="2 3" key="2">
    <citation type="journal article" date="2017" name="Int. J. Syst. Evol. Microbiol.">
        <title>Gordonia phthalatica sp. nov., a di-n-butyl phthalate-degrading bacterium isolated from activated sludge.</title>
        <authorList>
            <person name="Jin D."/>
            <person name="Kong X."/>
            <person name="Jia M."/>
            <person name="Yu X."/>
            <person name="Wang X."/>
            <person name="Zhuang X."/>
            <person name="Deng Y."/>
            <person name="Bai Z."/>
        </authorList>
    </citation>
    <scope>NUCLEOTIDE SEQUENCE [LARGE SCALE GENOMIC DNA]</scope>
    <source>
        <strain evidence="2 3">QH-11</strain>
    </source>
</reference>
<dbReference type="SUPFAM" id="SSF55729">
    <property type="entry name" value="Acyl-CoA N-acyltransferases (Nat)"/>
    <property type="match status" value="1"/>
</dbReference>